<organism evidence="2 3">
    <name type="scientific">Rhodoluna lacicola</name>
    <dbReference type="NCBI Taxonomy" id="529884"/>
    <lineage>
        <taxon>Bacteria</taxon>
        <taxon>Bacillati</taxon>
        <taxon>Actinomycetota</taxon>
        <taxon>Actinomycetes</taxon>
        <taxon>Micrococcales</taxon>
        <taxon>Microbacteriaceae</taxon>
        <taxon>Luna cluster</taxon>
        <taxon>Luna-1 subcluster</taxon>
        <taxon>Rhodoluna</taxon>
    </lineage>
</organism>
<evidence type="ECO:0000313" key="3">
    <source>
        <dbReference type="Proteomes" id="UP000067708"/>
    </source>
</evidence>
<dbReference type="eggNOG" id="COG0739">
    <property type="taxonomic scope" value="Bacteria"/>
</dbReference>
<dbReference type="CDD" id="cd12797">
    <property type="entry name" value="M23_peptidase"/>
    <property type="match status" value="1"/>
</dbReference>
<evidence type="ECO:0000313" key="2">
    <source>
        <dbReference type="EMBL" id="AIC47336.1"/>
    </source>
</evidence>
<dbReference type="Pfam" id="PF01551">
    <property type="entry name" value="Peptidase_M23"/>
    <property type="match status" value="1"/>
</dbReference>
<evidence type="ECO:0000259" key="1">
    <source>
        <dbReference type="Pfam" id="PF01551"/>
    </source>
</evidence>
<dbReference type="AlphaFoldDB" id="A0A060JBT2"/>
<proteinExistence type="predicted"/>
<protein>
    <submittedName>
        <fullName evidence="2">Membrane protein related to metalloendopeptidase</fullName>
    </submittedName>
</protein>
<dbReference type="KEGG" id="rla:Rhola_00005200"/>
<dbReference type="SUPFAM" id="SSF51261">
    <property type="entry name" value="Duplicated hybrid motif"/>
    <property type="match status" value="1"/>
</dbReference>
<feature type="domain" description="M23ase beta-sheet core" evidence="1">
    <location>
        <begin position="61"/>
        <end position="159"/>
    </location>
</feature>
<gene>
    <name evidence="2" type="ORF">Rhola_00005200</name>
</gene>
<dbReference type="STRING" id="529884.Rhola_00005200"/>
<dbReference type="HOGENOM" id="CLU_077601_4_1_11"/>
<accession>A0A060JBT2</accession>
<dbReference type="Gene3D" id="2.70.70.10">
    <property type="entry name" value="Glucose Permease (Domain IIA)"/>
    <property type="match status" value="1"/>
</dbReference>
<dbReference type="RefSeq" id="WP_084321353.1">
    <property type="nucleotide sequence ID" value="NZ_CP007490.1"/>
</dbReference>
<name>A0A060JBT2_9MICO</name>
<sequence length="175" mass="18908">MRNLRRSTTLISLMAIGLIVWVQASALAANQLPVGIWNPPLEAPIRLVNQYRQPNSDYSAGHRGVDYLVSDGQAVLAPADGQVWFSGRVANRPLLSLLHDGGYLTEFEPVCTDLARGKRVFAGQAVAQVCQGGVSYLNHCPGAQCMHFSLRSAGAYLSPLIFIGGLNPSRLLPRP</sequence>
<dbReference type="EMBL" id="CP007490">
    <property type="protein sequence ID" value="AIC47336.1"/>
    <property type="molecule type" value="Genomic_DNA"/>
</dbReference>
<dbReference type="InterPro" id="IPR011055">
    <property type="entry name" value="Dup_hybrid_motif"/>
</dbReference>
<dbReference type="InterPro" id="IPR016047">
    <property type="entry name" value="M23ase_b-sheet_dom"/>
</dbReference>
<dbReference type="OrthoDB" id="5245088at2"/>
<reference evidence="2 3" key="1">
    <citation type="journal article" date="2014" name="Int. J. Syst. Evol. Microbiol.">
        <title>Rhodoluna lacicola gen. nov., sp. nov., a planktonic freshwater bacterium with stream-lined genome.</title>
        <authorList>
            <person name="Hahn M."/>
            <person name="Schmidt J."/>
            <person name="Taipale S.J."/>
            <person name="Doolittle W.F."/>
            <person name="Koll U."/>
        </authorList>
    </citation>
    <scope>NUCLEOTIDE SEQUENCE [LARGE SCALE GENOMIC DNA]</scope>
    <source>
        <strain evidence="2 3">MWH-Ta8</strain>
    </source>
</reference>
<dbReference type="Proteomes" id="UP000067708">
    <property type="component" value="Chromosome"/>
</dbReference>
<keyword evidence="3" id="KW-1185">Reference proteome</keyword>